<feature type="domain" description="Glycosyltransferase RgtA/B/C/D-like" evidence="9">
    <location>
        <begin position="60"/>
        <end position="220"/>
    </location>
</feature>
<evidence type="ECO:0000313" key="11">
    <source>
        <dbReference type="Proteomes" id="UP000468388"/>
    </source>
</evidence>
<keyword evidence="3" id="KW-0328">Glycosyltransferase</keyword>
<sequence>MNKAGFWANPGAVIKEHKLLTVTVLIILLLRLAFIGIMGLMPQDAYYFFYGEHPALSYFDHPPAIAYLLKTFTTIFGKKVFAIKLADTFITLLTLCSFYKLAGYFLSPRRTDNALLVLFSTLMVTILSLVSTPDVPLLLCWTLSLLCVYKAVFQHKQVWWILAGISMGLTFDSKYTGLLMPAGVVLFLILSNKYRQLLFSPWSWLAVLFFGITISPVIIWNVRNNLASFRFQSSERVNGFHINVVDFLGVVGHQAAILMPVLLFALIWLLYRTIKKYSWRIATIPQKKLFLLCFFVPVFMGFFLVSFVTWVKLNWMMPAYITGIILVAPYFSKKWIRWQLWFALVVHLSMAAELLFYPVAVKSDDIWVGWESMTNDVKILQHQYPTDFIFSADDYKTSAVLNFYMNEMVYGQNILGRPALQFDYIGTDLNKLKGRNALFINSLPDVKDDFDEKKFVADLNGYFDNIIPLKPIVIHRSGKVVRKFLVYRCVNYHPEFISRKP</sequence>
<feature type="transmembrane region" description="Helical" evidence="8">
    <location>
        <begin position="20"/>
        <end position="41"/>
    </location>
</feature>
<dbReference type="InterPro" id="IPR038731">
    <property type="entry name" value="RgtA/B/C-like"/>
</dbReference>
<evidence type="ECO:0000256" key="6">
    <source>
        <dbReference type="ARBA" id="ARBA00022989"/>
    </source>
</evidence>
<name>A0A6N8JGF1_9BACT</name>
<reference evidence="10 11" key="1">
    <citation type="submission" date="2019-12" db="EMBL/GenBank/DDBJ databases">
        <title>The draft genomic sequence of strain Chitinophaga oryziterrae JCM 16595.</title>
        <authorList>
            <person name="Zhang X."/>
        </authorList>
    </citation>
    <scope>NUCLEOTIDE SEQUENCE [LARGE SCALE GENOMIC DNA]</scope>
    <source>
        <strain evidence="10 11">JCM 16595</strain>
    </source>
</reference>
<feature type="transmembrane region" description="Helical" evidence="8">
    <location>
        <begin position="315"/>
        <end position="331"/>
    </location>
</feature>
<feature type="transmembrane region" description="Helical" evidence="8">
    <location>
        <begin position="89"/>
        <end position="107"/>
    </location>
</feature>
<keyword evidence="7 8" id="KW-0472">Membrane</keyword>
<dbReference type="AlphaFoldDB" id="A0A6N8JGF1"/>
<evidence type="ECO:0000313" key="10">
    <source>
        <dbReference type="EMBL" id="MVT43581.1"/>
    </source>
</evidence>
<dbReference type="Proteomes" id="UP000468388">
    <property type="component" value="Unassembled WGS sequence"/>
</dbReference>
<dbReference type="PANTHER" id="PTHR33908">
    <property type="entry name" value="MANNOSYLTRANSFERASE YKCB-RELATED"/>
    <property type="match status" value="1"/>
</dbReference>
<feature type="transmembrane region" description="Helical" evidence="8">
    <location>
        <begin position="289"/>
        <end position="309"/>
    </location>
</feature>
<gene>
    <name evidence="10" type="ORF">GO495_23490</name>
</gene>
<keyword evidence="6 8" id="KW-1133">Transmembrane helix</keyword>
<evidence type="ECO:0000256" key="4">
    <source>
        <dbReference type="ARBA" id="ARBA00022679"/>
    </source>
</evidence>
<dbReference type="GO" id="GO:0005886">
    <property type="term" value="C:plasma membrane"/>
    <property type="evidence" value="ECO:0007669"/>
    <property type="project" value="UniProtKB-SubCell"/>
</dbReference>
<dbReference type="RefSeq" id="WP_157302344.1">
    <property type="nucleotide sequence ID" value="NZ_BAAAZB010000021.1"/>
</dbReference>
<evidence type="ECO:0000256" key="5">
    <source>
        <dbReference type="ARBA" id="ARBA00022692"/>
    </source>
</evidence>
<feature type="transmembrane region" description="Helical" evidence="8">
    <location>
        <begin position="202"/>
        <end position="222"/>
    </location>
</feature>
<dbReference type="GO" id="GO:0009103">
    <property type="term" value="P:lipopolysaccharide biosynthetic process"/>
    <property type="evidence" value="ECO:0007669"/>
    <property type="project" value="UniProtKB-ARBA"/>
</dbReference>
<comment type="caution">
    <text evidence="10">The sequence shown here is derived from an EMBL/GenBank/DDBJ whole genome shotgun (WGS) entry which is preliminary data.</text>
</comment>
<accession>A0A6N8JGF1</accession>
<feature type="transmembrane region" description="Helical" evidence="8">
    <location>
        <begin position="242"/>
        <end position="269"/>
    </location>
</feature>
<organism evidence="10 11">
    <name type="scientific">Chitinophaga oryziterrae</name>
    <dbReference type="NCBI Taxonomy" id="1031224"/>
    <lineage>
        <taxon>Bacteria</taxon>
        <taxon>Pseudomonadati</taxon>
        <taxon>Bacteroidota</taxon>
        <taxon>Chitinophagia</taxon>
        <taxon>Chitinophagales</taxon>
        <taxon>Chitinophagaceae</taxon>
        <taxon>Chitinophaga</taxon>
    </lineage>
</organism>
<evidence type="ECO:0000256" key="7">
    <source>
        <dbReference type="ARBA" id="ARBA00023136"/>
    </source>
</evidence>
<feature type="transmembrane region" description="Helical" evidence="8">
    <location>
        <begin position="338"/>
        <end position="357"/>
    </location>
</feature>
<comment type="subcellular location">
    <subcellularLocation>
        <location evidence="1">Cell membrane</location>
        <topology evidence="1">Multi-pass membrane protein</topology>
    </subcellularLocation>
</comment>
<dbReference type="EMBL" id="WRXO01000008">
    <property type="protein sequence ID" value="MVT43581.1"/>
    <property type="molecule type" value="Genomic_DNA"/>
</dbReference>
<dbReference type="GO" id="GO:0016763">
    <property type="term" value="F:pentosyltransferase activity"/>
    <property type="evidence" value="ECO:0007669"/>
    <property type="project" value="TreeGrafter"/>
</dbReference>
<proteinExistence type="predicted"/>
<dbReference type="Pfam" id="PF13231">
    <property type="entry name" value="PMT_2"/>
    <property type="match status" value="1"/>
</dbReference>
<keyword evidence="11" id="KW-1185">Reference proteome</keyword>
<feature type="transmembrane region" description="Helical" evidence="8">
    <location>
        <begin position="173"/>
        <end position="190"/>
    </location>
</feature>
<keyword evidence="2" id="KW-1003">Cell membrane</keyword>
<keyword evidence="4" id="KW-0808">Transferase</keyword>
<dbReference type="PANTHER" id="PTHR33908:SF11">
    <property type="entry name" value="MEMBRANE PROTEIN"/>
    <property type="match status" value="1"/>
</dbReference>
<evidence type="ECO:0000256" key="3">
    <source>
        <dbReference type="ARBA" id="ARBA00022676"/>
    </source>
</evidence>
<evidence type="ECO:0000256" key="1">
    <source>
        <dbReference type="ARBA" id="ARBA00004651"/>
    </source>
</evidence>
<protein>
    <recommendedName>
        <fullName evidence="9">Glycosyltransferase RgtA/B/C/D-like domain-containing protein</fullName>
    </recommendedName>
</protein>
<dbReference type="InterPro" id="IPR050297">
    <property type="entry name" value="LipidA_mod_glycosyltrf_83"/>
</dbReference>
<evidence type="ECO:0000259" key="9">
    <source>
        <dbReference type="Pfam" id="PF13231"/>
    </source>
</evidence>
<evidence type="ECO:0000256" key="2">
    <source>
        <dbReference type="ARBA" id="ARBA00022475"/>
    </source>
</evidence>
<evidence type="ECO:0000256" key="8">
    <source>
        <dbReference type="SAM" id="Phobius"/>
    </source>
</evidence>
<feature type="transmembrane region" description="Helical" evidence="8">
    <location>
        <begin position="113"/>
        <end position="130"/>
    </location>
</feature>
<dbReference type="OrthoDB" id="9813729at2"/>
<keyword evidence="5 8" id="KW-0812">Transmembrane</keyword>